<keyword evidence="2" id="KW-1185">Reference proteome</keyword>
<gene>
    <name evidence="1" type="ORF">PMG25_12975</name>
</gene>
<dbReference type="InterPro" id="IPR013406">
    <property type="entry name" value="CHP02574_addiction_mod"/>
</dbReference>
<evidence type="ECO:0000313" key="1">
    <source>
        <dbReference type="EMBL" id="MDJ1175007.1"/>
    </source>
</evidence>
<dbReference type="Pfam" id="PF09720">
    <property type="entry name" value="Unstab_antitox"/>
    <property type="match status" value="1"/>
</dbReference>
<dbReference type="EMBL" id="JAQOSO010000074">
    <property type="protein sequence ID" value="MDJ1175007.1"/>
    <property type="molecule type" value="Genomic_DNA"/>
</dbReference>
<proteinExistence type="predicted"/>
<accession>A0ABT7B764</accession>
<comment type="caution">
    <text evidence="1">The sequence shown here is derived from an EMBL/GenBank/DDBJ whole genome shotgun (WGS) entry which is preliminary data.</text>
</comment>
<organism evidence="1 2">
    <name type="scientific">Roseofilum capinflatum BLCC-M114</name>
    <dbReference type="NCBI Taxonomy" id="3022440"/>
    <lineage>
        <taxon>Bacteria</taxon>
        <taxon>Bacillati</taxon>
        <taxon>Cyanobacteriota</taxon>
        <taxon>Cyanophyceae</taxon>
        <taxon>Desertifilales</taxon>
        <taxon>Desertifilaceae</taxon>
        <taxon>Roseofilum</taxon>
        <taxon>Roseofilum capinflatum</taxon>
    </lineage>
</organism>
<evidence type="ECO:0000313" key="2">
    <source>
        <dbReference type="Proteomes" id="UP001235849"/>
    </source>
</evidence>
<dbReference type="Proteomes" id="UP001235849">
    <property type="component" value="Unassembled WGS sequence"/>
</dbReference>
<sequence>MLNSNQSQKLTQLNPQVMDAAVLTEQALKLTVIERVHLIDALWASLDYPEQTEIDRAWLNESQSRLDAYHAGDIDAVDGQSVFSQIQTTLQP</sequence>
<protein>
    <submittedName>
        <fullName evidence="1">Addiction module protein</fullName>
    </submittedName>
</protein>
<name>A0ABT7B764_9CYAN</name>
<dbReference type="RefSeq" id="WP_283767321.1">
    <property type="nucleotide sequence ID" value="NZ_JAQOSO010000074.1"/>
</dbReference>
<dbReference type="NCBIfam" id="TIGR02574">
    <property type="entry name" value="stabl_TIGR02574"/>
    <property type="match status" value="1"/>
</dbReference>
<reference evidence="1 2" key="1">
    <citation type="submission" date="2023-01" db="EMBL/GenBank/DDBJ databases">
        <title>Novel diversity within Roseofilum (Cyanobacteria; Desertifilaceae) from marine benthic mats with descriptions of four novel species.</title>
        <authorList>
            <person name="Wang Y."/>
            <person name="Berthold D.E."/>
            <person name="Hu J."/>
            <person name="Lefler F.W."/>
            <person name="Laughinghouse H.D. IV."/>
        </authorList>
    </citation>
    <scope>NUCLEOTIDE SEQUENCE [LARGE SCALE GENOMIC DNA]</scope>
    <source>
        <strain evidence="1 2">BLCC-M114</strain>
    </source>
</reference>